<comment type="caution">
    <text evidence="1">The sequence shown here is derived from an EMBL/GenBank/DDBJ whole genome shotgun (WGS) entry which is preliminary data.</text>
</comment>
<organism evidence="1">
    <name type="scientific">bioreactor metagenome</name>
    <dbReference type="NCBI Taxonomy" id="1076179"/>
    <lineage>
        <taxon>unclassified sequences</taxon>
        <taxon>metagenomes</taxon>
        <taxon>ecological metagenomes</taxon>
    </lineage>
</organism>
<evidence type="ECO:0000313" key="1">
    <source>
        <dbReference type="EMBL" id="MPM77829.1"/>
    </source>
</evidence>
<proteinExistence type="predicted"/>
<dbReference type="AlphaFoldDB" id="A0A645CLR6"/>
<accession>A0A645CLR6</accession>
<sequence length="63" mass="6837">MGMLGAALGTALAAELGKFAEGLAICVWLGICAVAAAGEEKFPEERSFNWDIGRLQYFDYHKQ</sequence>
<name>A0A645CLR6_9ZZZZ</name>
<protein>
    <submittedName>
        <fullName evidence="1">Uncharacterized protein</fullName>
    </submittedName>
</protein>
<gene>
    <name evidence="1" type="ORF">SDC9_124837</name>
</gene>
<reference evidence="1" key="1">
    <citation type="submission" date="2019-08" db="EMBL/GenBank/DDBJ databases">
        <authorList>
            <person name="Kucharzyk K."/>
            <person name="Murdoch R.W."/>
            <person name="Higgins S."/>
            <person name="Loffler F."/>
        </authorList>
    </citation>
    <scope>NUCLEOTIDE SEQUENCE</scope>
</reference>
<dbReference type="EMBL" id="VSSQ01028209">
    <property type="protein sequence ID" value="MPM77829.1"/>
    <property type="molecule type" value="Genomic_DNA"/>
</dbReference>